<dbReference type="STRING" id="310781.SAMN05216259_101500"/>
<proteinExistence type="inferred from homology"/>
<dbReference type="InterPro" id="IPR029058">
    <property type="entry name" value="AB_hydrolase_fold"/>
</dbReference>
<sequence>MAENLEPFVIHVEQEVLDDLRARLEATRFAPDLDNEDEGYGLSTAYLKPIVEYWADGFDWRSVEARINRYTHHRLDVGGTPVHFIRRPGNGPAPVPLLLMHGWPWTFWDWSKVIDPLADPAAFGGDPADAFDVVVPSLPGFAFSTPVTNGKENSVSMADRFHTLMTDTLGYERFAVGAADYGALVGAQLGHKYADSLYGLHLGNEMLLTIFQGDRYWDLTGGAPIDTMPADQRAGMVNFVNTYVSHVAAHMLDAQTLTHGLNDSPVGMLAWILKRWKKWSDQNGVFEDAFPVDHILTNATIYWVNQAIGSSIRSYRNVHRTPWQPSHDRTPPIEAPTGFTFLLGDAAPPAVHNREQRIAAFQQGAGHFYADVRQVNVHDKGGHFGPWENPEAWIGDLRATFRPLR</sequence>
<gene>
    <name evidence="6" type="ORF">SAMN05216259_101500</name>
</gene>
<organism evidence="6 7">
    <name type="scientific">Actinacidiphila guanduensis</name>
    <dbReference type="NCBI Taxonomy" id="310781"/>
    <lineage>
        <taxon>Bacteria</taxon>
        <taxon>Bacillati</taxon>
        <taxon>Actinomycetota</taxon>
        <taxon>Actinomycetes</taxon>
        <taxon>Kitasatosporales</taxon>
        <taxon>Streptomycetaceae</taxon>
        <taxon>Actinacidiphila</taxon>
    </lineage>
</organism>
<dbReference type="PIRSF" id="PIRSF001112">
    <property type="entry name" value="Epoxide_hydrolase"/>
    <property type="match status" value="1"/>
</dbReference>
<evidence type="ECO:0000313" key="7">
    <source>
        <dbReference type="Proteomes" id="UP000199341"/>
    </source>
</evidence>
<dbReference type="OrthoDB" id="4654311at2"/>
<dbReference type="PANTHER" id="PTHR21661">
    <property type="entry name" value="EPOXIDE HYDROLASE 1-RELATED"/>
    <property type="match status" value="1"/>
</dbReference>
<dbReference type="RefSeq" id="WP_093782542.1">
    <property type="nucleotide sequence ID" value="NZ_FNIE01000001.1"/>
</dbReference>
<evidence type="ECO:0000313" key="6">
    <source>
        <dbReference type="EMBL" id="SDM79096.1"/>
    </source>
</evidence>
<dbReference type="InterPro" id="IPR000639">
    <property type="entry name" value="Epox_hydrolase-like"/>
</dbReference>
<dbReference type="GO" id="GO:0004301">
    <property type="term" value="F:epoxide hydrolase activity"/>
    <property type="evidence" value="ECO:0007669"/>
    <property type="project" value="TreeGrafter"/>
</dbReference>
<dbReference type="Proteomes" id="UP000199341">
    <property type="component" value="Unassembled WGS sequence"/>
</dbReference>
<dbReference type="InterPro" id="IPR016292">
    <property type="entry name" value="Epoxide_hydrolase"/>
</dbReference>
<evidence type="ECO:0000259" key="5">
    <source>
        <dbReference type="Pfam" id="PF06441"/>
    </source>
</evidence>
<feature type="active site" description="Proton acceptor" evidence="4">
    <location>
        <position position="383"/>
    </location>
</feature>
<evidence type="ECO:0000256" key="1">
    <source>
        <dbReference type="ARBA" id="ARBA00010088"/>
    </source>
</evidence>
<feature type="domain" description="Epoxide hydrolase N-terminal" evidence="5">
    <location>
        <begin position="6"/>
        <end position="109"/>
    </location>
</feature>
<evidence type="ECO:0000256" key="3">
    <source>
        <dbReference type="ARBA" id="ARBA00022801"/>
    </source>
</evidence>
<dbReference type="PANTHER" id="PTHR21661:SF35">
    <property type="entry name" value="EPOXIDE HYDROLASE"/>
    <property type="match status" value="1"/>
</dbReference>
<keyword evidence="3" id="KW-0378">Hydrolase</keyword>
<dbReference type="PRINTS" id="PR00412">
    <property type="entry name" value="EPOXHYDRLASE"/>
</dbReference>
<keyword evidence="2" id="KW-0058">Aromatic hydrocarbons catabolism</keyword>
<feature type="active site" description="Nucleophile" evidence="4">
    <location>
        <position position="180"/>
    </location>
</feature>
<dbReference type="EMBL" id="FNIE01000001">
    <property type="protein sequence ID" value="SDM79096.1"/>
    <property type="molecule type" value="Genomic_DNA"/>
</dbReference>
<evidence type="ECO:0000256" key="4">
    <source>
        <dbReference type="PIRSR" id="PIRSR001112-1"/>
    </source>
</evidence>
<dbReference type="Gene3D" id="3.40.50.1820">
    <property type="entry name" value="alpha/beta hydrolase"/>
    <property type="match status" value="1"/>
</dbReference>
<accession>A0A1G9W4G4</accession>
<protein>
    <submittedName>
        <fullName evidence="6">Pimeloyl-ACP methyl ester carboxylesterase</fullName>
    </submittedName>
</protein>
<feature type="active site" description="Proton donor" evidence="4">
    <location>
        <position position="315"/>
    </location>
</feature>
<comment type="similarity">
    <text evidence="1">Belongs to the peptidase S33 family.</text>
</comment>
<dbReference type="Pfam" id="PF06441">
    <property type="entry name" value="EHN"/>
    <property type="match status" value="1"/>
</dbReference>
<name>A0A1G9W4G4_9ACTN</name>
<reference evidence="6 7" key="1">
    <citation type="submission" date="2016-10" db="EMBL/GenBank/DDBJ databases">
        <authorList>
            <person name="de Groot N.N."/>
        </authorList>
    </citation>
    <scope>NUCLEOTIDE SEQUENCE [LARGE SCALE GENOMIC DNA]</scope>
    <source>
        <strain evidence="6 7">CGMCC 4.2022</strain>
    </source>
</reference>
<dbReference type="GO" id="GO:0097176">
    <property type="term" value="P:epoxide metabolic process"/>
    <property type="evidence" value="ECO:0007669"/>
    <property type="project" value="TreeGrafter"/>
</dbReference>
<dbReference type="InterPro" id="IPR010497">
    <property type="entry name" value="Epoxide_hydro_N"/>
</dbReference>
<dbReference type="SUPFAM" id="SSF53474">
    <property type="entry name" value="alpha/beta-Hydrolases"/>
    <property type="match status" value="1"/>
</dbReference>
<keyword evidence="7" id="KW-1185">Reference proteome</keyword>
<evidence type="ECO:0000256" key="2">
    <source>
        <dbReference type="ARBA" id="ARBA00022797"/>
    </source>
</evidence>
<dbReference type="AlphaFoldDB" id="A0A1G9W4G4"/>